<dbReference type="KEGG" id="slo:Shew_1246"/>
<feature type="transmembrane region" description="Helical" evidence="1">
    <location>
        <begin position="15"/>
        <end position="32"/>
    </location>
</feature>
<dbReference type="STRING" id="323850.Shew_1246"/>
<dbReference type="EMBL" id="CP000606">
    <property type="protein sequence ID" value="ABO23116.1"/>
    <property type="molecule type" value="Genomic_DNA"/>
</dbReference>
<proteinExistence type="predicted"/>
<dbReference type="Proteomes" id="UP000001558">
    <property type="component" value="Chromosome"/>
</dbReference>
<name>A3QCB8_SHELP</name>
<keyword evidence="3" id="KW-1185">Reference proteome</keyword>
<evidence type="ECO:0000313" key="3">
    <source>
        <dbReference type="Proteomes" id="UP000001558"/>
    </source>
</evidence>
<keyword evidence="1" id="KW-0472">Membrane</keyword>
<keyword evidence="1" id="KW-1133">Transmembrane helix</keyword>
<keyword evidence="1" id="KW-0812">Transmembrane</keyword>
<dbReference type="RefSeq" id="WP_011865048.1">
    <property type="nucleotide sequence ID" value="NC_009092.1"/>
</dbReference>
<reference evidence="2 3" key="1">
    <citation type="submission" date="2007-03" db="EMBL/GenBank/DDBJ databases">
        <title>Complete sequence of Shewanella loihica PV-4.</title>
        <authorList>
            <consortium name="US DOE Joint Genome Institute"/>
            <person name="Copeland A."/>
            <person name="Lucas S."/>
            <person name="Lapidus A."/>
            <person name="Barry K."/>
            <person name="Detter J.C."/>
            <person name="Glavina del Rio T."/>
            <person name="Hammon N."/>
            <person name="Israni S."/>
            <person name="Dalin E."/>
            <person name="Tice H."/>
            <person name="Pitluck S."/>
            <person name="Chain P."/>
            <person name="Malfatti S."/>
            <person name="Shin M."/>
            <person name="Vergez L."/>
            <person name="Schmutz J."/>
            <person name="Larimer F."/>
            <person name="Land M."/>
            <person name="Hauser L."/>
            <person name="Kyrpides N."/>
            <person name="Mikhailova N."/>
            <person name="Romine M.F."/>
            <person name="Serres G."/>
            <person name="Fredrickson J."/>
            <person name="Tiedje J."/>
            <person name="Richardson P."/>
        </authorList>
    </citation>
    <scope>NUCLEOTIDE SEQUENCE [LARGE SCALE GENOMIC DNA]</scope>
    <source>
        <strain evidence="3">ATCC BAA-1088 / PV-4</strain>
    </source>
</reference>
<evidence type="ECO:0000256" key="1">
    <source>
        <dbReference type="SAM" id="Phobius"/>
    </source>
</evidence>
<dbReference type="HOGENOM" id="CLU_2556393_0_0_6"/>
<organism evidence="2 3">
    <name type="scientific">Shewanella loihica (strain ATCC BAA-1088 / PV-4)</name>
    <dbReference type="NCBI Taxonomy" id="323850"/>
    <lineage>
        <taxon>Bacteria</taxon>
        <taxon>Pseudomonadati</taxon>
        <taxon>Pseudomonadota</taxon>
        <taxon>Gammaproteobacteria</taxon>
        <taxon>Alteromonadales</taxon>
        <taxon>Shewanellaceae</taxon>
        <taxon>Shewanella</taxon>
    </lineage>
</organism>
<sequence length="82" mass="8720" precursor="true">MKQLTQLVLAEKQSLFSLVVGMVVTALAFAAMREGHNGMGLLVVGLGLISLTLVSIAAKLSSKLSNRRRTVKPTTRLQVKGA</sequence>
<gene>
    <name evidence="2" type="ordered locus">Shew_1246</name>
</gene>
<protein>
    <submittedName>
        <fullName evidence="2">Uncharacterized protein</fullName>
    </submittedName>
</protein>
<dbReference type="OrthoDB" id="9961415at2"/>
<dbReference type="AlphaFoldDB" id="A3QCB8"/>
<evidence type="ECO:0000313" key="2">
    <source>
        <dbReference type="EMBL" id="ABO23116.1"/>
    </source>
</evidence>
<dbReference type="eggNOG" id="ENOG5032JDT">
    <property type="taxonomic scope" value="Bacteria"/>
</dbReference>
<feature type="transmembrane region" description="Helical" evidence="1">
    <location>
        <begin position="38"/>
        <end position="58"/>
    </location>
</feature>
<accession>A3QCB8</accession>